<sequence>MKSVRERIWPHGLSAPRSAKASAPSFDVVWHKASSSLQKADAAAYADMTPGQRDIAVPQKIIQGTGKSDPTFDALVRGADDAGRGLTALKYGGRAMVAVGAVVDGVSVTQEVQKSLQTGD</sequence>
<accession>A0A975H4E8</accession>
<organism evidence="1 2">
    <name type="scientific">Ottowia testudinis</name>
    <dbReference type="NCBI Taxonomy" id="2816950"/>
    <lineage>
        <taxon>Bacteria</taxon>
        <taxon>Pseudomonadati</taxon>
        <taxon>Pseudomonadota</taxon>
        <taxon>Betaproteobacteria</taxon>
        <taxon>Burkholderiales</taxon>
        <taxon>Comamonadaceae</taxon>
        <taxon>Ottowia</taxon>
    </lineage>
</organism>
<evidence type="ECO:0000313" key="2">
    <source>
        <dbReference type="Proteomes" id="UP000663903"/>
    </source>
</evidence>
<proteinExistence type="predicted"/>
<dbReference type="KEGG" id="otd:J1M35_04920"/>
<evidence type="ECO:0000313" key="1">
    <source>
        <dbReference type="EMBL" id="QTD46246.1"/>
    </source>
</evidence>
<dbReference type="RefSeq" id="WP_208010145.1">
    <property type="nucleotide sequence ID" value="NZ_CP071796.1"/>
</dbReference>
<dbReference type="EMBL" id="CP071796">
    <property type="protein sequence ID" value="QTD46246.1"/>
    <property type="molecule type" value="Genomic_DNA"/>
</dbReference>
<protein>
    <submittedName>
        <fullName evidence="1">Uncharacterized protein</fullName>
    </submittedName>
</protein>
<gene>
    <name evidence="1" type="ORF">J1M35_04920</name>
</gene>
<keyword evidence="2" id="KW-1185">Reference proteome</keyword>
<name>A0A975H4E8_9BURK</name>
<dbReference type="AlphaFoldDB" id="A0A975H4E8"/>
<dbReference type="Proteomes" id="UP000663903">
    <property type="component" value="Chromosome"/>
</dbReference>
<reference evidence="1" key="1">
    <citation type="submission" date="2021-03" db="EMBL/GenBank/DDBJ databases">
        <title>Ottowia sp. 27C isolated from the cloaca of a Giant Asian pond turtle (Heosemys grandis).</title>
        <authorList>
            <person name="Spergser J."/>
            <person name="Busse H.-J."/>
        </authorList>
    </citation>
    <scope>NUCLEOTIDE SEQUENCE</scope>
    <source>
        <strain evidence="1">27C</strain>
    </source>
</reference>